<keyword evidence="2" id="KW-0408">Iron</keyword>
<dbReference type="AlphaFoldDB" id="A0A835C9D3"/>
<dbReference type="PANTHER" id="PTHR47990">
    <property type="entry name" value="2-OXOGLUTARATE (2OG) AND FE(II)-DEPENDENT OXYGENASE SUPERFAMILY PROTEIN-RELATED"/>
    <property type="match status" value="1"/>
</dbReference>
<keyword evidence="1" id="KW-0479">Metal-binding</keyword>
<dbReference type="EMBL" id="JAAIUW010000004">
    <property type="protein sequence ID" value="KAF7834135.1"/>
    <property type="molecule type" value="Genomic_DNA"/>
</dbReference>
<name>A0A835C9D3_9FABA</name>
<dbReference type="OrthoDB" id="1926668at2759"/>
<dbReference type="InterPro" id="IPR050231">
    <property type="entry name" value="Iron_ascorbate_oxido_reductase"/>
</dbReference>
<reference evidence="4" key="1">
    <citation type="submission" date="2020-09" db="EMBL/GenBank/DDBJ databases">
        <title>Genome-Enabled Discovery of Anthraquinone Biosynthesis in Senna tora.</title>
        <authorList>
            <person name="Kang S.-H."/>
            <person name="Pandey R.P."/>
            <person name="Lee C.-M."/>
            <person name="Sim J.-S."/>
            <person name="Jeong J.-T."/>
            <person name="Choi B.-S."/>
            <person name="Jung M."/>
            <person name="Ginzburg D."/>
            <person name="Zhao K."/>
            <person name="Won S.Y."/>
            <person name="Oh T.-J."/>
            <person name="Yu Y."/>
            <person name="Kim N.-H."/>
            <person name="Lee O.R."/>
            <person name="Lee T.-H."/>
            <person name="Bashyal P."/>
            <person name="Kim T.-S."/>
            <person name="Lee W.-H."/>
            <person name="Kawkins C."/>
            <person name="Kim C.-K."/>
            <person name="Kim J.S."/>
            <person name="Ahn B.O."/>
            <person name="Rhee S.Y."/>
            <person name="Sohng J.K."/>
        </authorList>
    </citation>
    <scope>NUCLEOTIDE SEQUENCE</scope>
    <source>
        <tissue evidence="4">Leaf</tissue>
    </source>
</reference>
<accession>A0A835C9D3</accession>
<dbReference type="SUPFAM" id="SSF51197">
    <property type="entry name" value="Clavaminate synthase-like"/>
    <property type="match status" value="1"/>
</dbReference>
<dbReference type="Gene3D" id="2.60.120.330">
    <property type="entry name" value="B-lactam Antibiotic, Isopenicillin N Synthase, Chain"/>
    <property type="match status" value="1"/>
</dbReference>
<evidence type="ECO:0000256" key="2">
    <source>
        <dbReference type="ARBA" id="ARBA00023004"/>
    </source>
</evidence>
<evidence type="ECO:0000256" key="1">
    <source>
        <dbReference type="ARBA" id="ARBA00022723"/>
    </source>
</evidence>
<dbReference type="GO" id="GO:0046872">
    <property type="term" value="F:metal ion binding"/>
    <property type="evidence" value="ECO:0007669"/>
    <property type="project" value="UniProtKB-KW"/>
</dbReference>
<feature type="domain" description="Non-haem dioxygenase N-terminal" evidence="3">
    <location>
        <begin position="24"/>
        <end position="126"/>
    </location>
</feature>
<keyword evidence="5" id="KW-1185">Reference proteome</keyword>
<gene>
    <name evidence="4" type="ORF">G2W53_008994</name>
</gene>
<evidence type="ECO:0000313" key="4">
    <source>
        <dbReference type="EMBL" id="KAF7834135.1"/>
    </source>
</evidence>
<evidence type="ECO:0000259" key="3">
    <source>
        <dbReference type="Pfam" id="PF14226"/>
    </source>
</evidence>
<dbReference type="Pfam" id="PF14226">
    <property type="entry name" value="DIOX_N"/>
    <property type="match status" value="1"/>
</dbReference>
<organism evidence="4 5">
    <name type="scientific">Senna tora</name>
    <dbReference type="NCBI Taxonomy" id="362788"/>
    <lineage>
        <taxon>Eukaryota</taxon>
        <taxon>Viridiplantae</taxon>
        <taxon>Streptophyta</taxon>
        <taxon>Embryophyta</taxon>
        <taxon>Tracheophyta</taxon>
        <taxon>Spermatophyta</taxon>
        <taxon>Magnoliopsida</taxon>
        <taxon>eudicotyledons</taxon>
        <taxon>Gunneridae</taxon>
        <taxon>Pentapetalae</taxon>
        <taxon>rosids</taxon>
        <taxon>fabids</taxon>
        <taxon>Fabales</taxon>
        <taxon>Fabaceae</taxon>
        <taxon>Caesalpinioideae</taxon>
        <taxon>Cassia clade</taxon>
        <taxon>Senna</taxon>
    </lineage>
</organism>
<comment type="caution">
    <text evidence="4">The sequence shown here is derived from an EMBL/GenBank/DDBJ whole genome shotgun (WGS) entry which is preliminary data.</text>
</comment>
<proteinExistence type="predicted"/>
<sequence length="147" mass="16334">MPKEFVWPSRDLARSTHEEELNEPVIDLGGFMRGDESAIAAAARLVKEACVKHGFFQVTNHGVDPSLVRAAHDGFGSIFELPMSKKLSAIRQPGGVSGYSGAHADRYTSKLPWKETFSFHHRHRSNSSREIVDFFTSVLGQDFEDTG</sequence>
<dbReference type="InterPro" id="IPR027443">
    <property type="entry name" value="IPNS-like_sf"/>
</dbReference>
<protein>
    <submittedName>
        <fullName evidence="4">Gibberellin 20 oxidase 2</fullName>
    </submittedName>
</protein>
<dbReference type="Proteomes" id="UP000634136">
    <property type="component" value="Unassembled WGS sequence"/>
</dbReference>
<evidence type="ECO:0000313" key="5">
    <source>
        <dbReference type="Proteomes" id="UP000634136"/>
    </source>
</evidence>
<dbReference type="InterPro" id="IPR026992">
    <property type="entry name" value="DIOX_N"/>
</dbReference>